<dbReference type="Proteomes" id="UP000711996">
    <property type="component" value="Unassembled WGS sequence"/>
</dbReference>
<evidence type="ECO:0000313" key="1">
    <source>
        <dbReference type="EMBL" id="KAF4859181.1"/>
    </source>
</evidence>
<proteinExistence type="predicted"/>
<comment type="caution">
    <text evidence="1">The sequence shown here is derived from an EMBL/GenBank/DDBJ whole genome shotgun (WGS) entry which is preliminary data.</text>
</comment>
<sequence>MSNERYSSRVGTHLLDVLNAETDKHFHKRRYYRIVLLSDGSLQISIPDDGRRAFLSQTWVLHNDHQLTIPTYFRFAGNACLCAS</sequence>
<accession>A0A9P5ETT9</accession>
<name>A0A9P5ETT9_COLSI</name>
<evidence type="ECO:0000313" key="2">
    <source>
        <dbReference type="Proteomes" id="UP000711996"/>
    </source>
</evidence>
<organism evidence="1 2">
    <name type="scientific">Colletotrichum siamense</name>
    <name type="common">Anthracnose fungus</name>
    <dbReference type="NCBI Taxonomy" id="690259"/>
    <lineage>
        <taxon>Eukaryota</taxon>
        <taxon>Fungi</taxon>
        <taxon>Dikarya</taxon>
        <taxon>Ascomycota</taxon>
        <taxon>Pezizomycotina</taxon>
        <taxon>Sordariomycetes</taxon>
        <taxon>Hypocreomycetidae</taxon>
        <taxon>Glomerellales</taxon>
        <taxon>Glomerellaceae</taxon>
        <taxon>Colletotrichum</taxon>
        <taxon>Colletotrichum gloeosporioides species complex</taxon>
    </lineage>
</organism>
<dbReference type="AlphaFoldDB" id="A0A9P5ETT9"/>
<dbReference type="EMBL" id="QPMT01000018">
    <property type="protein sequence ID" value="KAF4859181.1"/>
    <property type="molecule type" value="Genomic_DNA"/>
</dbReference>
<keyword evidence="2" id="KW-1185">Reference proteome</keyword>
<reference evidence="1" key="1">
    <citation type="submission" date="2019-06" db="EMBL/GenBank/DDBJ databases">
        <authorList>
            <person name="Gan P."/>
            <person name="Shirasu K."/>
        </authorList>
    </citation>
    <scope>NUCLEOTIDE SEQUENCE [LARGE SCALE GENOMIC DNA]</scope>
    <source>
        <strain evidence="1">CAD2</strain>
    </source>
</reference>
<protein>
    <submittedName>
        <fullName evidence="1">Uncharacterized protein</fullName>
    </submittedName>
</protein>
<dbReference type="OrthoDB" id="10422209at2759"/>
<gene>
    <name evidence="1" type="ORF">CGCSCA2_v006682</name>
</gene>